<proteinExistence type="predicted"/>
<accession>A0A6C0IPK9</accession>
<reference evidence="1" key="1">
    <citation type="journal article" date="2020" name="Nature">
        <title>Giant virus diversity and host interactions through global metagenomics.</title>
        <authorList>
            <person name="Schulz F."/>
            <person name="Roux S."/>
            <person name="Paez-Espino D."/>
            <person name="Jungbluth S."/>
            <person name="Walsh D.A."/>
            <person name="Denef V.J."/>
            <person name="McMahon K.D."/>
            <person name="Konstantinidis K.T."/>
            <person name="Eloe-Fadrosh E.A."/>
            <person name="Kyrpides N.C."/>
            <person name="Woyke T."/>
        </authorList>
    </citation>
    <scope>NUCLEOTIDE SEQUENCE</scope>
    <source>
        <strain evidence="1">GVMAG-M-3300024258-28</strain>
    </source>
</reference>
<protein>
    <submittedName>
        <fullName evidence="1">Uncharacterized protein</fullName>
    </submittedName>
</protein>
<dbReference type="Gene3D" id="3.40.50.11350">
    <property type="match status" value="1"/>
</dbReference>
<evidence type="ECO:0000313" key="1">
    <source>
        <dbReference type="EMBL" id="QHT94435.1"/>
    </source>
</evidence>
<sequence>MEAYIQEKSNYDIKFVYNFQLGDGGLGDCLKFFMYLLEVCIENKIDLYYLQNNIPIEKYIRLRNNEMYKKVDDIRMKTIYSLENFLNINLLAKKGYYIVTPYILYNVFKFDNLKIPIEEVFEFDEEIKRNAIKLLDTKIEEYISLHLRLGDRFLEIEDKKYVLCPNDERVFSTNKMEECIIKNQDKKLLFFCDNENYKEMINKKYNNVLITKSNIGHTSFANTSDIQIKDTITEFYLLTNSKKIIAISRSGFSIIASKFKNIVYEELF</sequence>
<name>A0A6C0IPK9_9ZZZZ</name>
<dbReference type="EMBL" id="MN740221">
    <property type="protein sequence ID" value="QHT94435.1"/>
    <property type="molecule type" value="Genomic_DNA"/>
</dbReference>
<organism evidence="1">
    <name type="scientific">viral metagenome</name>
    <dbReference type="NCBI Taxonomy" id="1070528"/>
    <lineage>
        <taxon>unclassified sequences</taxon>
        <taxon>metagenomes</taxon>
        <taxon>organismal metagenomes</taxon>
    </lineage>
</organism>
<dbReference type="AlphaFoldDB" id="A0A6C0IPK9"/>